<comment type="subcellular location">
    <subcellularLocation>
        <location evidence="1">Cell membrane</location>
        <topology evidence="1">Multi-pass membrane protein</topology>
    </subcellularLocation>
</comment>
<evidence type="ECO:0000313" key="12">
    <source>
        <dbReference type="Proteomes" id="UP000094578"/>
    </source>
</evidence>
<evidence type="ECO:0000256" key="7">
    <source>
        <dbReference type="ARBA" id="ARBA00023136"/>
    </source>
</evidence>
<dbReference type="PANTHER" id="PTHR43394:SF1">
    <property type="entry name" value="ATP-BINDING CASSETTE SUB-FAMILY B MEMBER 10, MITOCHONDRIAL"/>
    <property type="match status" value="1"/>
</dbReference>
<dbReference type="Pfam" id="PF00664">
    <property type="entry name" value="ABC_membrane"/>
    <property type="match status" value="1"/>
</dbReference>
<evidence type="ECO:0000256" key="5">
    <source>
        <dbReference type="ARBA" id="ARBA00022840"/>
    </source>
</evidence>
<keyword evidence="3 8" id="KW-0812">Transmembrane</keyword>
<evidence type="ECO:0000313" key="11">
    <source>
        <dbReference type="EMBL" id="ODP28162.1"/>
    </source>
</evidence>
<dbReference type="GO" id="GO:0005524">
    <property type="term" value="F:ATP binding"/>
    <property type="evidence" value="ECO:0007669"/>
    <property type="project" value="UniProtKB-KW"/>
</dbReference>
<dbReference type="InterPro" id="IPR017871">
    <property type="entry name" value="ABC_transporter-like_CS"/>
</dbReference>
<dbReference type="AlphaFoldDB" id="A0A1E3L2X7"/>
<name>A0A1E3L2X7_9BACL</name>
<proteinExistence type="predicted"/>
<dbReference type="PROSITE" id="PS50893">
    <property type="entry name" value="ABC_TRANSPORTER_2"/>
    <property type="match status" value="1"/>
</dbReference>
<evidence type="ECO:0000259" key="10">
    <source>
        <dbReference type="PROSITE" id="PS50929"/>
    </source>
</evidence>
<feature type="domain" description="ABC transmembrane type-1" evidence="10">
    <location>
        <begin position="38"/>
        <end position="322"/>
    </location>
</feature>
<organism evidence="11 12">
    <name type="scientific">Paenibacillus nuruki</name>
    <dbReference type="NCBI Taxonomy" id="1886670"/>
    <lineage>
        <taxon>Bacteria</taxon>
        <taxon>Bacillati</taxon>
        <taxon>Bacillota</taxon>
        <taxon>Bacilli</taxon>
        <taxon>Bacillales</taxon>
        <taxon>Paenibacillaceae</taxon>
        <taxon>Paenibacillus</taxon>
    </lineage>
</organism>
<dbReference type="InterPro" id="IPR003593">
    <property type="entry name" value="AAA+_ATPase"/>
</dbReference>
<comment type="caution">
    <text evidence="11">The sequence shown here is derived from an EMBL/GenBank/DDBJ whole genome shotgun (WGS) entry which is preliminary data.</text>
</comment>
<dbReference type="InterPro" id="IPR003439">
    <property type="entry name" value="ABC_transporter-like_ATP-bd"/>
</dbReference>
<dbReference type="InterPro" id="IPR027417">
    <property type="entry name" value="P-loop_NTPase"/>
</dbReference>
<protein>
    <submittedName>
        <fullName evidence="11">Lipid A export ATP-binding/permease protein MsbA</fullName>
    </submittedName>
</protein>
<evidence type="ECO:0000256" key="4">
    <source>
        <dbReference type="ARBA" id="ARBA00022741"/>
    </source>
</evidence>
<dbReference type="SUPFAM" id="SSF52540">
    <property type="entry name" value="P-loop containing nucleoside triphosphate hydrolases"/>
    <property type="match status" value="1"/>
</dbReference>
<evidence type="ECO:0000256" key="1">
    <source>
        <dbReference type="ARBA" id="ARBA00004651"/>
    </source>
</evidence>
<dbReference type="PANTHER" id="PTHR43394">
    <property type="entry name" value="ATP-DEPENDENT PERMEASE MDL1, MITOCHONDRIAL"/>
    <property type="match status" value="1"/>
</dbReference>
<keyword evidence="4" id="KW-0547">Nucleotide-binding</keyword>
<evidence type="ECO:0000256" key="3">
    <source>
        <dbReference type="ARBA" id="ARBA00022692"/>
    </source>
</evidence>
<feature type="transmembrane region" description="Helical" evidence="8">
    <location>
        <begin position="267"/>
        <end position="287"/>
    </location>
</feature>
<evidence type="ECO:0000256" key="6">
    <source>
        <dbReference type="ARBA" id="ARBA00022989"/>
    </source>
</evidence>
<dbReference type="GO" id="GO:0015421">
    <property type="term" value="F:ABC-type oligopeptide transporter activity"/>
    <property type="evidence" value="ECO:0007669"/>
    <property type="project" value="TreeGrafter"/>
</dbReference>
<feature type="transmembrane region" description="Helical" evidence="8">
    <location>
        <begin position="73"/>
        <end position="96"/>
    </location>
</feature>
<evidence type="ECO:0000256" key="2">
    <source>
        <dbReference type="ARBA" id="ARBA00022448"/>
    </source>
</evidence>
<dbReference type="STRING" id="1886670.PTI45_02413"/>
<keyword evidence="7 8" id="KW-0472">Membrane</keyword>
<sequence length="605" mass="68283">MSQTSSTTKASTSTSAPIRYEALRAILAYARPHRWTFVGIFFATMLAIAADLLQPYLVKIVIDDHIAAGQNGLPFLTGMAAVYLGLAVVSFIFSYVQSNLLQYVGQHIVASIRNDLFAHITKLPMSFFDRSSSGGLVTNVSSDTETISQFFTQVLLSLIRDGMMLVFIIYFMFRLDTTLAWYSMITLPVIATLAILFRGKLRQVYQYTRSRLSKLVGFTAENLSGMGLIQIFHQEKEQKKRFNEYNADYWQANVEQLKSNVFFNRTFDILGNIALVLMVWLGGMAVFNKQIEVGVLYAFISYIRQFFQPINQITMQWNTFQSTTVSMDRIWRILKLQPQIQDPAPEQAVTVDLNKVKGKVDFNHISFGYDQDQTVIPHLDLHIQAGEMIGVVGTTGAGKSTLIALLNRFYDVNKGSVTIDDIDLRHMPQETLHRIVGLIQQEPFLFSGSIIDNVRMFQPQISDEQVIEACKFVGAHEMITRLPLKYDTRLSERGSGLSAGERQLISFARIVVFRPKVLILDEATANLDSHTEQLVQQALDTVSHGRTTIVIAHRLSTIMHADRILVMEHGEIIEQGTHAQLVAQHGTYAKLYLHARQSNQQVIQA</sequence>
<keyword evidence="12" id="KW-1185">Reference proteome</keyword>
<reference evidence="11 12" key="1">
    <citation type="submission" date="2016-08" db="EMBL/GenBank/DDBJ databases">
        <title>Genome sequencing of Paenibacillus sp. TI45-13ar, isolated from Korean traditional nuruk.</title>
        <authorList>
            <person name="Kim S.-J."/>
        </authorList>
    </citation>
    <scope>NUCLEOTIDE SEQUENCE [LARGE SCALE GENOMIC DNA]</scope>
    <source>
        <strain evidence="11 12">TI45-13ar</strain>
    </source>
</reference>
<dbReference type="RefSeq" id="WP_069327834.1">
    <property type="nucleotide sequence ID" value="NZ_MDER01000042.1"/>
</dbReference>
<dbReference type="InterPro" id="IPR011527">
    <property type="entry name" value="ABC1_TM_dom"/>
</dbReference>
<dbReference type="PATRIC" id="fig|1886670.3.peg.2456"/>
<keyword evidence="2" id="KW-0813">Transport</keyword>
<dbReference type="CDD" id="cd18544">
    <property type="entry name" value="ABC_6TM_TmrA_like"/>
    <property type="match status" value="1"/>
</dbReference>
<feature type="transmembrane region" description="Helical" evidence="8">
    <location>
        <begin position="154"/>
        <end position="173"/>
    </location>
</feature>
<feature type="domain" description="ABC transporter" evidence="9">
    <location>
        <begin position="360"/>
        <end position="594"/>
    </location>
</feature>
<feature type="transmembrane region" description="Helical" evidence="8">
    <location>
        <begin position="35"/>
        <end position="53"/>
    </location>
</feature>
<feature type="transmembrane region" description="Helical" evidence="8">
    <location>
        <begin position="179"/>
        <end position="197"/>
    </location>
</feature>
<accession>A0A1E3L2X7</accession>
<dbReference type="GO" id="GO:0016887">
    <property type="term" value="F:ATP hydrolysis activity"/>
    <property type="evidence" value="ECO:0007669"/>
    <property type="project" value="InterPro"/>
</dbReference>
<dbReference type="GO" id="GO:0005886">
    <property type="term" value="C:plasma membrane"/>
    <property type="evidence" value="ECO:0007669"/>
    <property type="project" value="UniProtKB-SubCell"/>
</dbReference>
<dbReference type="PROSITE" id="PS50929">
    <property type="entry name" value="ABC_TM1F"/>
    <property type="match status" value="1"/>
</dbReference>
<evidence type="ECO:0000259" key="9">
    <source>
        <dbReference type="PROSITE" id="PS50893"/>
    </source>
</evidence>
<gene>
    <name evidence="11" type="ORF">PTI45_02413</name>
</gene>
<dbReference type="FunFam" id="3.40.50.300:FF:000287">
    <property type="entry name" value="Multidrug ABC transporter ATP-binding protein"/>
    <property type="match status" value="1"/>
</dbReference>
<keyword evidence="6 8" id="KW-1133">Transmembrane helix</keyword>
<dbReference type="PROSITE" id="PS00211">
    <property type="entry name" value="ABC_TRANSPORTER_1"/>
    <property type="match status" value="1"/>
</dbReference>
<dbReference type="SUPFAM" id="SSF90123">
    <property type="entry name" value="ABC transporter transmembrane region"/>
    <property type="match status" value="1"/>
</dbReference>
<dbReference type="InterPro" id="IPR036640">
    <property type="entry name" value="ABC1_TM_sf"/>
</dbReference>
<dbReference type="Gene3D" id="1.20.1560.10">
    <property type="entry name" value="ABC transporter type 1, transmembrane domain"/>
    <property type="match status" value="1"/>
</dbReference>
<dbReference type="Proteomes" id="UP000094578">
    <property type="component" value="Unassembled WGS sequence"/>
</dbReference>
<dbReference type="InterPro" id="IPR039421">
    <property type="entry name" value="Type_1_exporter"/>
</dbReference>
<dbReference type="EMBL" id="MDER01000042">
    <property type="protein sequence ID" value="ODP28162.1"/>
    <property type="molecule type" value="Genomic_DNA"/>
</dbReference>
<evidence type="ECO:0000256" key="8">
    <source>
        <dbReference type="SAM" id="Phobius"/>
    </source>
</evidence>
<dbReference type="Gene3D" id="3.40.50.300">
    <property type="entry name" value="P-loop containing nucleotide triphosphate hydrolases"/>
    <property type="match status" value="1"/>
</dbReference>
<keyword evidence="5 11" id="KW-0067">ATP-binding</keyword>
<dbReference type="SMART" id="SM00382">
    <property type="entry name" value="AAA"/>
    <property type="match status" value="1"/>
</dbReference>
<dbReference type="Pfam" id="PF00005">
    <property type="entry name" value="ABC_tran"/>
    <property type="match status" value="1"/>
</dbReference>